<evidence type="ECO:0000313" key="3">
    <source>
        <dbReference type="Proteomes" id="UP000614424"/>
    </source>
</evidence>
<dbReference type="InterPro" id="IPR054701">
    <property type="entry name" value="DVU0298-like"/>
</dbReference>
<dbReference type="Proteomes" id="UP000614424">
    <property type="component" value="Unassembled WGS sequence"/>
</dbReference>
<dbReference type="Gene3D" id="1.25.10.10">
    <property type="entry name" value="Leucine-rich Repeat Variant"/>
    <property type="match status" value="1"/>
</dbReference>
<dbReference type="EMBL" id="JACNJZ010000074">
    <property type="protein sequence ID" value="MBC8317168.1"/>
    <property type="molecule type" value="Genomic_DNA"/>
</dbReference>
<dbReference type="InterPro" id="IPR016024">
    <property type="entry name" value="ARM-type_fold"/>
</dbReference>
<keyword evidence="2" id="KW-0456">Lyase</keyword>
<comment type="caution">
    <text evidence="2">The sequence shown here is derived from an EMBL/GenBank/DDBJ whole genome shotgun (WGS) entry which is preliminary data.</text>
</comment>
<accession>A0A8J6TFB5</accession>
<proteinExistence type="predicted"/>
<feature type="compositionally biased region" description="Basic and acidic residues" evidence="1">
    <location>
        <begin position="127"/>
        <end position="139"/>
    </location>
</feature>
<name>A0A8J6TFB5_9BACT</name>
<dbReference type="AlphaFoldDB" id="A0A8J6TFB5"/>
<organism evidence="2 3">
    <name type="scientific">Candidatus Desulfobia pelagia</name>
    <dbReference type="NCBI Taxonomy" id="2841692"/>
    <lineage>
        <taxon>Bacteria</taxon>
        <taxon>Pseudomonadati</taxon>
        <taxon>Thermodesulfobacteriota</taxon>
        <taxon>Desulfobulbia</taxon>
        <taxon>Desulfobulbales</taxon>
        <taxon>Desulfobulbaceae</taxon>
        <taxon>Candidatus Desulfobia</taxon>
    </lineage>
</organism>
<protein>
    <submittedName>
        <fullName evidence="2">PBS lyase</fullName>
    </submittedName>
</protein>
<dbReference type="GO" id="GO:0016829">
    <property type="term" value="F:lyase activity"/>
    <property type="evidence" value="ECO:0007669"/>
    <property type="project" value="UniProtKB-KW"/>
</dbReference>
<sequence length="377" mass="42364">MKNPTIKVLPWCPFCGQDVDQPQEPVQRKMDEFKVGSCECGAVYTSDPTGFNVGSAMVECMVYACNDNSELAWDLTADEDYISGRVDNYDEQTHQVYETKNVDGRKVAGVLYFIRLTRDIADLSKSIEGHKKKQAEPKDKGKKFQPPPMEPARDPKRKKKNVTKKDIDQCVANNDIDTLVDFAFDNLKTFRFLQRLFYDPDENKRWHAAHITGQVCARLSTRKPGAVSDLLHRLFEACTDSAASHWGLLETIGSIIAARPDIFGSFSRHLLMYRGIPTSRVHVLWALGTIAATSPQTVRNMPIYSVFSFINNPDSFTRGHAVRLFGRIQATEMKGEIETLINDDAKLTVYEKGLPVETTVGALAKEALEKIAQHGEE</sequence>
<gene>
    <name evidence="2" type="ORF">H8E41_04625</name>
</gene>
<dbReference type="InterPro" id="IPR011989">
    <property type="entry name" value="ARM-like"/>
</dbReference>
<evidence type="ECO:0000313" key="2">
    <source>
        <dbReference type="EMBL" id="MBC8317168.1"/>
    </source>
</evidence>
<evidence type="ECO:0000256" key="1">
    <source>
        <dbReference type="SAM" id="MobiDB-lite"/>
    </source>
</evidence>
<dbReference type="NCBIfam" id="NF045662">
    <property type="entry name" value="DVU0298_fam"/>
    <property type="match status" value="1"/>
</dbReference>
<reference evidence="2 3" key="1">
    <citation type="submission" date="2020-08" db="EMBL/GenBank/DDBJ databases">
        <title>Bridging the membrane lipid divide: bacteria of the FCB group superphylum have the potential to synthesize archaeal ether lipids.</title>
        <authorList>
            <person name="Villanueva L."/>
            <person name="Von Meijenfeldt F.A.B."/>
            <person name="Westbye A.B."/>
            <person name="Yadav S."/>
            <person name="Hopmans E.C."/>
            <person name="Dutilh B.E."/>
            <person name="Sinninghe Damste J.S."/>
        </authorList>
    </citation>
    <scope>NUCLEOTIDE SEQUENCE [LARGE SCALE GENOMIC DNA]</scope>
    <source>
        <strain evidence="2">NIOZ-UU47</strain>
    </source>
</reference>
<dbReference type="SUPFAM" id="SSF48371">
    <property type="entry name" value="ARM repeat"/>
    <property type="match status" value="1"/>
</dbReference>
<feature type="region of interest" description="Disordered" evidence="1">
    <location>
        <begin position="127"/>
        <end position="164"/>
    </location>
</feature>